<evidence type="ECO:0000259" key="3">
    <source>
        <dbReference type="Pfam" id="PF07250"/>
    </source>
</evidence>
<dbReference type="PANTHER" id="PTHR32208">
    <property type="entry name" value="SECRETED PROTEIN-RELATED"/>
    <property type="match status" value="1"/>
</dbReference>
<evidence type="ECO:0000313" key="7">
    <source>
        <dbReference type="Proteomes" id="UP000215914"/>
    </source>
</evidence>
<evidence type="ECO:0000256" key="1">
    <source>
        <dbReference type="ARBA" id="ARBA00022729"/>
    </source>
</evidence>
<sequence>MALPPSAAIRRTVICLFLAFSVTNAGPHHGIIQRRHGKGHHHGYIIPPGTPGEVTPGNPTVVPPGNPTVVPPGGEIPGVVPPGEVPHEIPGVVPPGGVPHEIPGGTVVPPGTPAEVPPGTPAEVPPGTPAEIPPGTPPAENDLETNFKGSWAIDNPNVGVAAMQFQLMPNNKAVWFDTTSLGPSARELGPPGNCPLSPEMNFKPDCWAHAIAYDVETGESRTVYMDGEPWCSSGHLWPNGDLVATGGTRGGYKSVRMLSVSDLNANFVEKKNVLADNRWYSSNQVLEDGSAVVVGGRNSFSYEIVPPNKLEFPSKKFNLKFLQETTVPKKPGPGMYIENNLYPFLFLVPDGNVFLFANDRAIIFHPSTGTVVREFPKLPGGARNYPPSGMAALLPLTLTSKDIHAEVVICGGNTQESYQAVDSKHTKTRVFVPALRDCHRLVLSDHSSKWEKEQDMPSGRCMGDLLHLPTGDLLMINGAQKGVAGWENAIDPNFTPVLYTPNKPMGQRFKEMVPTNIARMYHSVSALIPDGKILVAGSNPHAKYLLKAEYPTELRVEKFSPHYLDPALAKHRPEILPEMADKVTTDKVLKYGQEFKVGVKFNSGQVNPQNVKVTMVYPPFTTHGFSMNQRLLVLPVKAVTDESITTVAPPSGKIAPPGYYMLFVSFRGVPSKGYWVHVD</sequence>
<dbReference type="SUPFAM" id="SSF81296">
    <property type="entry name" value="E set domains"/>
    <property type="match status" value="1"/>
</dbReference>
<feature type="domain" description="Galactose oxidase-like Early set" evidence="4">
    <location>
        <begin position="585"/>
        <end position="678"/>
    </location>
</feature>
<accession>A0A251TRM4</accession>
<organism evidence="6 7">
    <name type="scientific">Helianthus annuus</name>
    <name type="common">Common sunflower</name>
    <dbReference type="NCBI Taxonomy" id="4232"/>
    <lineage>
        <taxon>Eukaryota</taxon>
        <taxon>Viridiplantae</taxon>
        <taxon>Streptophyta</taxon>
        <taxon>Embryophyta</taxon>
        <taxon>Tracheophyta</taxon>
        <taxon>Spermatophyta</taxon>
        <taxon>Magnoliopsida</taxon>
        <taxon>eudicotyledons</taxon>
        <taxon>Gunneridae</taxon>
        <taxon>Pentapetalae</taxon>
        <taxon>asterids</taxon>
        <taxon>campanulids</taxon>
        <taxon>Asterales</taxon>
        <taxon>Asteraceae</taxon>
        <taxon>Asteroideae</taxon>
        <taxon>Heliantheae alliance</taxon>
        <taxon>Heliantheae</taxon>
        <taxon>Helianthus</taxon>
    </lineage>
</organism>
<evidence type="ECO:0000256" key="2">
    <source>
        <dbReference type="SAM" id="SignalP"/>
    </source>
</evidence>
<feature type="chain" id="PRO_5012422601" evidence="2">
    <location>
        <begin position="26"/>
        <end position="679"/>
    </location>
</feature>
<reference evidence="5 7" key="1">
    <citation type="journal article" date="2017" name="Nature">
        <title>The sunflower genome provides insights into oil metabolism, flowering and Asterid evolution.</title>
        <authorList>
            <person name="Badouin H."/>
            <person name="Gouzy J."/>
            <person name="Grassa C.J."/>
            <person name="Murat F."/>
            <person name="Staton S.E."/>
            <person name="Cottret L."/>
            <person name="Lelandais-Briere C."/>
            <person name="Owens G.L."/>
            <person name="Carrere S."/>
            <person name="Mayjonade B."/>
            <person name="Legrand L."/>
            <person name="Gill N."/>
            <person name="Kane N.C."/>
            <person name="Bowers J.E."/>
            <person name="Hubner S."/>
            <person name="Bellec A."/>
            <person name="Berard A."/>
            <person name="Berges H."/>
            <person name="Blanchet N."/>
            <person name="Boniface M.C."/>
            <person name="Brunel D."/>
            <person name="Catrice O."/>
            <person name="Chaidir N."/>
            <person name="Claudel C."/>
            <person name="Donnadieu C."/>
            <person name="Faraut T."/>
            <person name="Fievet G."/>
            <person name="Helmstetter N."/>
            <person name="King M."/>
            <person name="Knapp S.J."/>
            <person name="Lai Z."/>
            <person name="Le Paslier M.C."/>
            <person name="Lippi Y."/>
            <person name="Lorenzon L."/>
            <person name="Mandel J.R."/>
            <person name="Marage G."/>
            <person name="Marchand G."/>
            <person name="Marquand E."/>
            <person name="Bret-Mestries E."/>
            <person name="Morien E."/>
            <person name="Nambeesan S."/>
            <person name="Nguyen T."/>
            <person name="Pegot-Espagnet P."/>
            <person name="Pouilly N."/>
            <person name="Raftis F."/>
            <person name="Sallet E."/>
            <person name="Schiex T."/>
            <person name="Thomas J."/>
            <person name="Vandecasteele C."/>
            <person name="Vares D."/>
            <person name="Vear F."/>
            <person name="Vautrin S."/>
            <person name="Crespi M."/>
            <person name="Mangin B."/>
            <person name="Burke J.M."/>
            <person name="Salse J."/>
            <person name="Munos S."/>
            <person name="Vincourt P."/>
            <person name="Rieseberg L.H."/>
            <person name="Langlade N.B."/>
        </authorList>
    </citation>
    <scope>NUCLEOTIDE SEQUENCE [LARGE SCALE GENOMIC DNA]</scope>
    <source>
        <strain evidence="7">cv. SF193</strain>
        <tissue evidence="5">Leaves</tissue>
    </source>
</reference>
<evidence type="ECO:0000313" key="6">
    <source>
        <dbReference type="EMBL" id="OTG13554.1"/>
    </source>
</evidence>
<dbReference type="Gene3D" id="2.60.40.10">
    <property type="entry name" value="Immunoglobulins"/>
    <property type="match status" value="1"/>
</dbReference>
<dbReference type="InterPro" id="IPR037293">
    <property type="entry name" value="Gal_Oxidase_central_sf"/>
</dbReference>
<name>A0A251TRM4_HELAN</name>
<protein>
    <submittedName>
        <fullName evidence="5 6">Galactose oxidase</fullName>
        <ecNumber evidence="5">1.1.3.9</ecNumber>
    </submittedName>
</protein>
<feature type="signal peptide" evidence="2">
    <location>
        <begin position="1"/>
        <end position="25"/>
    </location>
</feature>
<dbReference type="InterPro" id="IPR011043">
    <property type="entry name" value="Gal_Oxase/kelch_b-propeller"/>
</dbReference>
<dbReference type="Pfam" id="PF07250">
    <property type="entry name" value="Glyoxal_oxid_N"/>
    <property type="match status" value="1"/>
</dbReference>
<dbReference type="EMBL" id="MNCJ02000324">
    <property type="protein sequence ID" value="KAF5788822.1"/>
    <property type="molecule type" value="Genomic_DNA"/>
</dbReference>
<dbReference type="EC" id="1.1.3.9" evidence="5"/>
<keyword evidence="7" id="KW-1185">Reference proteome</keyword>
<keyword evidence="5" id="KW-0560">Oxidoreductase</keyword>
<dbReference type="OrthoDB" id="2019572at2759"/>
<evidence type="ECO:0000259" key="4">
    <source>
        <dbReference type="Pfam" id="PF09118"/>
    </source>
</evidence>
<reference evidence="5" key="3">
    <citation type="submission" date="2020-06" db="EMBL/GenBank/DDBJ databases">
        <title>Helianthus annuus Genome sequencing and assembly Release 2.</title>
        <authorList>
            <person name="Gouzy J."/>
            <person name="Langlade N."/>
            <person name="Munos S."/>
        </authorList>
    </citation>
    <scope>NUCLEOTIDE SEQUENCE</scope>
    <source>
        <tissue evidence="5">Leaves</tissue>
    </source>
</reference>
<evidence type="ECO:0000313" key="5">
    <source>
        <dbReference type="EMBL" id="KAF5788822.1"/>
    </source>
</evidence>
<keyword evidence="1 2" id="KW-0732">Signal</keyword>
<dbReference type="GO" id="GO:0045480">
    <property type="term" value="F:galactose oxidase activity"/>
    <property type="evidence" value="ECO:0007669"/>
    <property type="project" value="UniProtKB-EC"/>
</dbReference>
<dbReference type="Gramene" id="mRNA:HanXRQr2_Chr09g0363551">
    <property type="protein sequence ID" value="mRNA:HanXRQr2_Chr09g0363551"/>
    <property type="gene ID" value="HanXRQr2_Chr09g0363551"/>
</dbReference>
<dbReference type="InterPro" id="IPR009880">
    <property type="entry name" value="Glyoxal_oxidase_N"/>
</dbReference>
<dbReference type="InParanoid" id="A0A251TRM4"/>
<dbReference type="SUPFAM" id="SSF50965">
    <property type="entry name" value="Galactose oxidase, central domain"/>
    <property type="match status" value="1"/>
</dbReference>
<proteinExistence type="predicted"/>
<feature type="domain" description="Glyoxal oxidase N-terminal" evidence="3">
    <location>
        <begin position="163"/>
        <end position="563"/>
    </location>
</feature>
<dbReference type="OMA" id="NKPNPGQ"/>
<dbReference type="InterPro" id="IPR013783">
    <property type="entry name" value="Ig-like_fold"/>
</dbReference>
<dbReference type="Proteomes" id="UP000215914">
    <property type="component" value="Chromosome 9"/>
</dbReference>
<gene>
    <name evidence="6" type="ORF">HannXRQ_Chr09g0239401</name>
    <name evidence="5" type="ORF">HanXRQr2_Chr09g0363551</name>
</gene>
<dbReference type="AlphaFoldDB" id="A0A251TRM4"/>
<reference evidence="6" key="2">
    <citation type="submission" date="2017-02" db="EMBL/GenBank/DDBJ databases">
        <title>Sunflower complete genome.</title>
        <authorList>
            <person name="Langlade N."/>
            <person name="Munos S."/>
        </authorList>
    </citation>
    <scope>NUCLEOTIDE SEQUENCE [LARGE SCALE GENOMIC DNA]</scope>
    <source>
        <tissue evidence="6">Leaves</tissue>
    </source>
</reference>
<dbReference type="CDD" id="cd02851">
    <property type="entry name" value="E_set_GO_C"/>
    <property type="match status" value="1"/>
</dbReference>
<dbReference type="InterPro" id="IPR014756">
    <property type="entry name" value="Ig_E-set"/>
</dbReference>
<dbReference type="Gene3D" id="2.130.10.80">
    <property type="entry name" value="Galactose oxidase/kelch, beta-propeller"/>
    <property type="match status" value="1"/>
</dbReference>
<dbReference type="PANTHER" id="PTHR32208:SF106">
    <property type="entry name" value="GALACTOSE OXIDASE"/>
    <property type="match status" value="1"/>
</dbReference>
<dbReference type="STRING" id="4232.A0A251TRM4"/>
<dbReference type="Pfam" id="PF09118">
    <property type="entry name" value="GO-like_E_set"/>
    <property type="match status" value="1"/>
</dbReference>
<dbReference type="InterPro" id="IPR015202">
    <property type="entry name" value="GO-like_E_set"/>
</dbReference>
<dbReference type="EMBL" id="CM007898">
    <property type="protein sequence ID" value="OTG13554.1"/>
    <property type="molecule type" value="Genomic_DNA"/>
</dbReference>